<dbReference type="EMBL" id="PCSR01000020">
    <property type="protein sequence ID" value="PIP53440.1"/>
    <property type="molecule type" value="Genomic_DNA"/>
</dbReference>
<dbReference type="InterPro" id="IPR036515">
    <property type="entry name" value="Transposase_17_sf"/>
</dbReference>
<sequence>MPNLRILKENTSLPHFITLTTVHWYYLFDRLNRWQILADALQFQIKKHNLTIYAYVFMLNHLHMILIAPDLIGVIRDFKKFTTYQMKLSLCANEPRVLNLLKDEKDKFQLWQPDNMPIVIESKNVLLQKLNYIHNNPVKKQYVNLPEYWHWSSANPNSPIPIAPID</sequence>
<feature type="domain" description="Transposase IS200-like" evidence="2">
    <location>
        <begin position="10"/>
        <end position="136"/>
    </location>
</feature>
<protein>
    <recommendedName>
        <fullName evidence="2">Transposase IS200-like domain-containing protein</fullName>
    </recommendedName>
</protein>
<feature type="transmembrane region" description="Helical" evidence="1">
    <location>
        <begin position="52"/>
        <end position="75"/>
    </location>
</feature>
<name>A0A2H0B8Q7_9BACT</name>
<keyword evidence="1" id="KW-0812">Transmembrane</keyword>
<dbReference type="AlphaFoldDB" id="A0A2H0B8Q7"/>
<dbReference type="SMART" id="SM01321">
    <property type="entry name" value="Y1_Tnp"/>
    <property type="match status" value="1"/>
</dbReference>
<dbReference type="Proteomes" id="UP000229459">
    <property type="component" value="Unassembled WGS sequence"/>
</dbReference>
<evidence type="ECO:0000259" key="2">
    <source>
        <dbReference type="SMART" id="SM01321"/>
    </source>
</evidence>
<dbReference type="SUPFAM" id="SSF143422">
    <property type="entry name" value="Transposase IS200-like"/>
    <property type="match status" value="1"/>
</dbReference>
<comment type="caution">
    <text evidence="3">The sequence shown here is derived from an EMBL/GenBank/DDBJ whole genome shotgun (WGS) entry which is preliminary data.</text>
</comment>
<proteinExistence type="predicted"/>
<organism evidence="3 4">
    <name type="scientific">Candidatus Beckwithbacteria bacterium CG23_combo_of_CG06-09_8_20_14_all_34_8</name>
    <dbReference type="NCBI Taxonomy" id="1974497"/>
    <lineage>
        <taxon>Bacteria</taxon>
        <taxon>Candidatus Beckwithiibacteriota</taxon>
    </lineage>
</organism>
<dbReference type="Gene3D" id="3.30.70.1290">
    <property type="entry name" value="Transposase IS200-like"/>
    <property type="match status" value="1"/>
</dbReference>
<dbReference type="PANTHER" id="PTHR36966">
    <property type="entry name" value="REP-ASSOCIATED TYROSINE TRANSPOSASE"/>
    <property type="match status" value="1"/>
</dbReference>
<accession>A0A2H0B8Q7</accession>
<dbReference type="InterPro" id="IPR052715">
    <property type="entry name" value="RAYT_transposase"/>
</dbReference>
<gene>
    <name evidence="3" type="ORF">COX08_00920</name>
</gene>
<dbReference type="GO" id="GO:0043565">
    <property type="term" value="F:sequence-specific DNA binding"/>
    <property type="evidence" value="ECO:0007669"/>
    <property type="project" value="TreeGrafter"/>
</dbReference>
<dbReference type="PANTHER" id="PTHR36966:SF1">
    <property type="entry name" value="REP-ASSOCIATED TYROSINE TRANSPOSASE"/>
    <property type="match status" value="1"/>
</dbReference>
<evidence type="ECO:0000313" key="4">
    <source>
        <dbReference type="Proteomes" id="UP000229459"/>
    </source>
</evidence>
<evidence type="ECO:0000313" key="3">
    <source>
        <dbReference type="EMBL" id="PIP53440.1"/>
    </source>
</evidence>
<dbReference type="GO" id="GO:0006313">
    <property type="term" value="P:DNA transposition"/>
    <property type="evidence" value="ECO:0007669"/>
    <property type="project" value="InterPro"/>
</dbReference>
<keyword evidence="1" id="KW-1133">Transmembrane helix</keyword>
<keyword evidence="1" id="KW-0472">Membrane</keyword>
<reference evidence="3 4" key="1">
    <citation type="submission" date="2017-09" db="EMBL/GenBank/DDBJ databases">
        <title>Depth-based differentiation of microbial function through sediment-hosted aquifers and enrichment of novel symbionts in the deep terrestrial subsurface.</title>
        <authorList>
            <person name="Probst A.J."/>
            <person name="Ladd B."/>
            <person name="Jarett J.K."/>
            <person name="Geller-Mcgrath D.E."/>
            <person name="Sieber C.M."/>
            <person name="Emerson J.B."/>
            <person name="Anantharaman K."/>
            <person name="Thomas B.C."/>
            <person name="Malmstrom R."/>
            <person name="Stieglmeier M."/>
            <person name="Klingl A."/>
            <person name="Woyke T."/>
            <person name="Ryan C.M."/>
            <person name="Banfield J.F."/>
        </authorList>
    </citation>
    <scope>NUCLEOTIDE SEQUENCE [LARGE SCALE GENOMIC DNA]</scope>
    <source>
        <strain evidence="3">CG23_combo_of_CG06-09_8_20_14_all_34_8</strain>
    </source>
</reference>
<evidence type="ECO:0000256" key="1">
    <source>
        <dbReference type="SAM" id="Phobius"/>
    </source>
</evidence>
<dbReference type="GO" id="GO:0004803">
    <property type="term" value="F:transposase activity"/>
    <property type="evidence" value="ECO:0007669"/>
    <property type="project" value="InterPro"/>
</dbReference>
<dbReference type="InterPro" id="IPR002686">
    <property type="entry name" value="Transposase_17"/>
</dbReference>